<keyword evidence="3" id="KW-1185">Reference proteome</keyword>
<dbReference type="AlphaFoldDB" id="A0A849HEI9"/>
<gene>
    <name evidence="2" type="ORF">HJG52_03465</name>
</gene>
<evidence type="ECO:0000313" key="3">
    <source>
        <dbReference type="Proteomes" id="UP000588586"/>
    </source>
</evidence>
<comment type="caution">
    <text evidence="2">The sequence shown here is derived from an EMBL/GenBank/DDBJ whole genome shotgun (WGS) entry which is preliminary data.</text>
</comment>
<reference evidence="2 3" key="1">
    <citation type="submission" date="2020-04" db="EMBL/GenBank/DDBJ databases">
        <title>Knoellia sp. isolate from air conditioner.</title>
        <authorList>
            <person name="Chea S."/>
            <person name="Kim D.-U."/>
        </authorList>
    </citation>
    <scope>NUCLEOTIDE SEQUENCE [LARGE SCALE GENOMIC DNA]</scope>
    <source>
        <strain evidence="2 3">DB2414S</strain>
    </source>
</reference>
<evidence type="ECO:0000256" key="1">
    <source>
        <dbReference type="SAM" id="SignalP"/>
    </source>
</evidence>
<dbReference type="EMBL" id="JABEPQ010000001">
    <property type="protein sequence ID" value="NNM45063.1"/>
    <property type="molecule type" value="Genomic_DNA"/>
</dbReference>
<dbReference type="Proteomes" id="UP000588586">
    <property type="component" value="Unassembled WGS sequence"/>
</dbReference>
<protein>
    <recommendedName>
        <fullName evidence="4">PknH-like extracellular domain-containing protein</fullName>
    </recommendedName>
</protein>
<evidence type="ECO:0000313" key="2">
    <source>
        <dbReference type="EMBL" id="NNM45063.1"/>
    </source>
</evidence>
<proteinExistence type="predicted"/>
<evidence type="ECO:0008006" key="4">
    <source>
        <dbReference type="Google" id="ProtNLM"/>
    </source>
</evidence>
<accession>A0A849HEI9</accession>
<feature type="chain" id="PRO_5032797159" description="PknH-like extracellular domain-containing protein" evidence="1">
    <location>
        <begin position="29"/>
        <end position="189"/>
    </location>
</feature>
<organism evidence="2 3">
    <name type="scientific">Knoellia koreensis</name>
    <dbReference type="NCBI Taxonomy" id="2730921"/>
    <lineage>
        <taxon>Bacteria</taxon>
        <taxon>Bacillati</taxon>
        <taxon>Actinomycetota</taxon>
        <taxon>Actinomycetes</taxon>
        <taxon>Micrococcales</taxon>
        <taxon>Intrasporangiaceae</taxon>
        <taxon>Knoellia</taxon>
    </lineage>
</organism>
<sequence length="189" mass="19559">MSRTTFRTIGAALLATATFAGGATSASAARGIPDVAPDTMAGQPMQYDFGNYANTPTATGAQICDPANEGATMPRNGRQWTYYDGTNSLAQLTADLTITSWKNAEAALADVAANTGMCSLDTGWRTVAWTGQDPSTHLLLTNGDDYAALAVEGKYVVAVVATDWDGRTATLAEARAAAIDGVEATLANL</sequence>
<dbReference type="RefSeq" id="WP_171242133.1">
    <property type="nucleotide sequence ID" value="NZ_JABEPQ010000001.1"/>
</dbReference>
<keyword evidence="1" id="KW-0732">Signal</keyword>
<name>A0A849HEI9_9MICO</name>
<feature type="signal peptide" evidence="1">
    <location>
        <begin position="1"/>
        <end position="28"/>
    </location>
</feature>